<evidence type="ECO:0000313" key="2">
    <source>
        <dbReference type="EMBL" id="EAU67073.1"/>
    </source>
</evidence>
<keyword evidence="3" id="KW-1185">Reference proteome</keyword>
<dbReference type="PATRIC" id="fig|378806.16.peg.6252"/>
<dbReference type="OrthoDB" id="4846903at2"/>
<dbReference type="Proteomes" id="UP000032702">
    <property type="component" value="Unassembled WGS sequence"/>
</dbReference>
<reference evidence="2 4" key="1">
    <citation type="submission" date="2006-04" db="EMBL/GenBank/DDBJ databases">
        <authorList>
            <person name="Nierman W.C."/>
        </authorList>
    </citation>
    <scope>NUCLEOTIDE SEQUENCE [LARGE SCALE GENOMIC DNA]</scope>
    <source>
        <strain evidence="2 4">DW4/3-1</strain>
    </source>
</reference>
<reference evidence="1 3" key="2">
    <citation type="journal article" date="2011" name="Mol. Biol. Evol.">
        <title>Comparative genomic analysis of fruiting body formation in Myxococcales.</title>
        <authorList>
            <person name="Huntley S."/>
            <person name="Hamann N."/>
            <person name="Wegener-Feldbrugge S."/>
            <person name="Treuner-Lange A."/>
            <person name="Kube M."/>
            <person name="Reinhardt R."/>
            <person name="Klages S."/>
            <person name="Muller R."/>
            <person name="Ronning C.M."/>
            <person name="Nierman W.C."/>
            <person name="Sogaard-Andersen L."/>
        </authorList>
    </citation>
    <scope>NUCLEOTIDE SEQUENCE [LARGE SCALE GENOMIC DNA]</scope>
    <source>
        <strain evidence="1 3">DW4/3-1</strain>
    </source>
</reference>
<organism evidence="2 4">
    <name type="scientific">Stigmatella aurantiaca (strain DW4/3-1)</name>
    <dbReference type="NCBI Taxonomy" id="378806"/>
    <lineage>
        <taxon>Bacteria</taxon>
        <taxon>Pseudomonadati</taxon>
        <taxon>Myxococcota</taxon>
        <taxon>Myxococcia</taxon>
        <taxon>Myxococcales</taxon>
        <taxon>Cystobacterineae</taxon>
        <taxon>Archangiaceae</taxon>
        <taxon>Stigmatella</taxon>
    </lineage>
</organism>
<evidence type="ECO:0000313" key="1">
    <source>
        <dbReference type="EMBL" id="ADO70642.1"/>
    </source>
</evidence>
<dbReference type="EMBL" id="CP002271">
    <property type="protein sequence ID" value="ADO70642.1"/>
    <property type="molecule type" value="Genomic_DNA"/>
</dbReference>
<evidence type="ECO:0000313" key="3">
    <source>
        <dbReference type="Proteomes" id="UP000001351"/>
    </source>
</evidence>
<name>Q094B0_STIAD</name>
<dbReference type="AlphaFoldDB" id="Q094B0"/>
<dbReference type="STRING" id="378806.STAUR_2850"/>
<dbReference type="Proteomes" id="UP000001351">
    <property type="component" value="Chromosome"/>
</dbReference>
<dbReference type="EMBL" id="AAMD01000041">
    <property type="protein sequence ID" value="EAU67073.1"/>
    <property type="molecule type" value="Genomic_DNA"/>
</dbReference>
<gene>
    <name evidence="1" type="ordered locus">STAUR_2850</name>
    <name evidence="2" type="ORF">STIAU_4161</name>
</gene>
<sequence>MPMKTSLVDLRSNLRSPSLDAKIEFLQYEQPPLESGVYDVTVSQTVKVDGQSRSIPSRTLTFAVLGERFGPLAPEDIAAVFPPDGSVGEHSNVLPHISLRRSTLPWERLPGSKDENLSWLALLLFRDSDFTGQKERSALLKTQSVTLGQLKSPPAGAGRFPAFELEPGQSPEDLVTVIDVRRDLLEPLLPKSEELALLAHARQRKTAGGEPEGDAQSTVLCNRLPQVGADSTVHLVSLEGRYKDGAFDFQGAGASDFIRLVSLTRWSFHSVDPAQGFTALLRRLDREPSSLRAPAPTTASSAAQAWLAQGHVPVPHSLREGDKTVSFYRGPLIPGAPPDAPTLPARSADELLRYDPTPGLLDVSYASAWELGRLLTLANTRVAMELYNWKRQVAQESNAQAQRAVRGLPTRRRRLAARALDAGMPEATAAWFENLSVLRGLPFNYVIPDERLLPPESLRFFWVDSVWVECLQDGALSVGRVTETDFKGDRGLRSRLATRSGNRVVTGFVMRSSVVSGWPDLLVEAYPERVEADGFLPTDQQTLTPLRIEKLSKDVLIGLFEGELKTLDVHQKPEAMHFGLDAQQGGDSATYSKNLRDLDSGAGSEELIIDSVPWRDGERGLVDVVGLAEAMRGKLNQKSFTAAPFALQMIEGVQKVRFVSKK</sequence>
<protein>
    <submittedName>
        <fullName evidence="1">Conserved uncharacterized protein</fullName>
    </submittedName>
</protein>
<proteinExistence type="predicted"/>
<accession>Q094B0</accession>
<evidence type="ECO:0000313" key="4">
    <source>
        <dbReference type="Proteomes" id="UP000032702"/>
    </source>
</evidence>
<dbReference type="eggNOG" id="ENOG502Z976">
    <property type="taxonomic scope" value="Bacteria"/>
</dbReference>
<dbReference type="HOGENOM" id="CLU_016041_0_0_7"/>
<dbReference type="KEGG" id="sur:STAUR_2850"/>